<keyword evidence="3" id="KW-1185">Reference proteome</keyword>
<dbReference type="GO" id="GO:0005634">
    <property type="term" value="C:nucleus"/>
    <property type="evidence" value="ECO:0007669"/>
    <property type="project" value="TreeGrafter"/>
</dbReference>
<dbReference type="EMBL" id="WIXE01002255">
    <property type="protein sequence ID" value="KAK5984986.1"/>
    <property type="molecule type" value="Genomic_DNA"/>
</dbReference>
<dbReference type="SUPFAM" id="SSF53474">
    <property type="entry name" value="alpha/beta-Hydrolases"/>
    <property type="match status" value="1"/>
</dbReference>
<dbReference type="AlphaFoldDB" id="A0AAN8FSE0"/>
<dbReference type="PANTHER" id="PTHR21357:SF4">
    <property type="entry name" value="FAM172 FAMILY PROTEIN HOMOLOG CG10038"/>
    <property type="match status" value="1"/>
</dbReference>
<accession>A0AAN8FSE0</accession>
<reference evidence="2 3" key="1">
    <citation type="submission" date="2019-10" db="EMBL/GenBank/DDBJ databases">
        <title>Assembly and Annotation for the nematode Trichostrongylus colubriformis.</title>
        <authorList>
            <person name="Martin J."/>
        </authorList>
    </citation>
    <scope>NUCLEOTIDE SEQUENCE [LARGE SCALE GENOMIC DNA]</scope>
    <source>
        <strain evidence="2">G859</strain>
        <tissue evidence="2">Whole worm</tissue>
    </source>
</reference>
<dbReference type="GO" id="GO:0031048">
    <property type="term" value="P:regulatory ncRNA-mediated heterochromatin formation"/>
    <property type="evidence" value="ECO:0007669"/>
    <property type="project" value="TreeGrafter"/>
</dbReference>
<gene>
    <name evidence="2" type="ORF">GCK32_007271</name>
</gene>
<name>A0AAN8FSE0_TRICO</name>
<evidence type="ECO:0000313" key="3">
    <source>
        <dbReference type="Proteomes" id="UP001331761"/>
    </source>
</evidence>
<feature type="domain" description="Arb2" evidence="1">
    <location>
        <begin position="5"/>
        <end position="143"/>
    </location>
</feature>
<organism evidence="2 3">
    <name type="scientific">Trichostrongylus colubriformis</name>
    <name type="common">Black scour worm</name>
    <dbReference type="NCBI Taxonomy" id="6319"/>
    <lineage>
        <taxon>Eukaryota</taxon>
        <taxon>Metazoa</taxon>
        <taxon>Ecdysozoa</taxon>
        <taxon>Nematoda</taxon>
        <taxon>Chromadorea</taxon>
        <taxon>Rhabditida</taxon>
        <taxon>Rhabditina</taxon>
        <taxon>Rhabditomorpha</taxon>
        <taxon>Strongyloidea</taxon>
        <taxon>Trichostrongylidae</taxon>
        <taxon>Trichostrongylus</taxon>
    </lineage>
</organism>
<evidence type="ECO:0000313" key="2">
    <source>
        <dbReference type="EMBL" id="KAK5984986.1"/>
    </source>
</evidence>
<dbReference type="PANTHER" id="PTHR21357">
    <property type="entry name" value="FAM172 FAMILY PROTEIN HOMOLOG CG10038"/>
    <property type="match status" value="1"/>
</dbReference>
<dbReference type="Pfam" id="PF22749">
    <property type="entry name" value="Arb2"/>
    <property type="match status" value="1"/>
</dbReference>
<dbReference type="Gene3D" id="3.40.50.1820">
    <property type="entry name" value="alpha/beta hydrolase"/>
    <property type="match status" value="1"/>
</dbReference>
<protein>
    <submittedName>
        <fullName evidence="2">UPF0528 protein</fullName>
    </submittedName>
</protein>
<comment type="caution">
    <text evidence="2">The sequence shown here is derived from an EMBL/GenBank/DDBJ whole genome shotgun (WGS) entry which is preliminary data.</text>
</comment>
<proteinExistence type="predicted"/>
<dbReference type="InterPro" id="IPR053858">
    <property type="entry name" value="Arb2_dom"/>
</dbReference>
<dbReference type="GO" id="GO:0035197">
    <property type="term" value="F:siRNA binding"/>
    <property type="evidence" value="ECO:0007669"/>
    <property type="project" value="TreeGrafter"/>
</dbReference>
<sequence>MVVMATLKDFGYQFNDKGELRKIEDGSRFVFTNQEDYVRIGDAMTRELYGILENHCGLKKLDIPVKIESGHGDSAEYCGFVYASSDFQQKSTVLLIIHGSGAVRPGQWSRRLILNESLETGSQIPYIQRALKDGWGVIVCSTNTDEEIQGYPCRHLCAVYDQLLKDSQIERFFVVAHSRGGPDFAQALAHIEHDDRFAAVCLTDSVDFHVPHSNSGGPVFINWKADSRFQQTALSINEILNMRSQIHHIYAGTTEHERSSHAAFNSIFHVLTNWHSADHLPKLLAEAAGLTSTGVTETC</sequence>
<dbReference type="InterPro" id="IPR029058">
    <property type="entry name" value="AB_hydrolase_fold"/>
</dbReference>
<dbReference type="InterPro" id="IPR048263">
    <property type="entry name" value="Arb2"/>
</dbReference>
<evidence type="ECO:0000259" key="1">
    <source>
        <dbReference type="Pfam" id="PF22749"/>
    </source>
</evidence>
<dbReference type="Proteomes" id="UP001331761">
    <property type="component" value="Unassembled WGS sequence"/>
</dbReference>